<accession>A0A9Q8P8K0</accession>
<feature type="compositionally biased region" description="Polar residues" evidence="1">
    <location>
        <begin position="69"/>
        <end position="80"/>
    </location>
</feature>
<evidence type="ECO:0000256" key="1">
    <source>
        <dbReference type="SAM" id="MobiDB-lite"/>
    </source>
</evidence>
<organism evidence="2 3">
    <name type="scientific">Passalora fulva</name>
    <name type="common">Tomato leaf mold</name>
    <name type="synonym">Cladosporium fulvum</name>
    <dbReference type="NCBI Taxonomy" id="5499"/>
    <lineage>
        <taxon>Eukaryota</taxon>
        <taxon>Fungi</taxon>
        <taxon>Dikarya</taxon>
        <taxon>Ascomycota</taxon>
        <taxon>Pezizomycotina</taxon>
        <taxon>Dothideomycetes</taxon>
        <taxon>Dothideomycetidae</taxon>
        <taxon>Mycosphaerellales</taxon>
        <taxon>Mycosphaerellaceae</taxon>
        <taxon>Fulvia</taxon>
    </lineage>
</organism>
<evidence type="ECO:0000313" key="2">
    <source>
        <dbReference type="EMBL" id="UJO16981.1"/>
    </source>
</evidence>
<dbReference type="RefSeq" id="XP_047761347.1">
    <property type="nucleotide sequence ID" value="XM_047903886.1"/>
</dbReference>
<keyword evidence="3" id="KW-1185">Reference proteome</keyword>
<feature type="region of interest" description="Disordered" evidence="1">
    <location>
        <begin position="1"/>
        <end position="47"/>
    </location>
</feature>
<evidence type="ECO:0000313" key="3">
    <source>
        <dbReference type="Proteomes" id="UP000756132"/>
    </source>
</evidence>
<proteinExistence type="predicted"/>
<reference evidence="2" key="2">
    <citation type="journal article" date="2022" name="Microb. Genom.">
        <title>A chromosome-scale genome assembly of the tomato pathogen Cladosporium fulvum reveals a compartmentalized genome architecture and the presence of a dispensable chromosome.</title>
        <authorList>
            <person name="Zaccaron A.Z."/>
            <person name="Chen L.H."/>
            <person name="Samaras A."/>
            <person name="Stergiopoulos I."/>
        </authorList>
    </citation>
    <scope>NUCLEOTIDE SEQUENCE</scope>
    <source>
        <strain evidence="2">Race5_Kim</strain>
    </source>
</reference>
<name>A0A9Q8P8K0_PASFU</name>
<protein>
    <submittedName>
        <fullName evidence="2">Uncharacterized protein</fullName>
    </submittedName>
</protein>
<feature type="compositionally biased region" description="Basic and acidic residues" evidence="1">
    <location>
        <begin position="1"/>
        <end position="28"/>
    </location>
</feature>
<feature type="region of interest" description="Disordered" evidence="1">
    <location>
        <begin position="60"/>
        <end position="88"/>
    </location>
</feature>
<dbReference type="EMBL" id="CP090166">
    <property type="protein sequence ID" value="UJO16981.1"/>
    <property type="molecule type" value="Genomic_DNA"/>
</dbReference>
<dbReference type="Proteomes" id="UP000756132">
    <property type="component" value="Chromosome 4"/>
</dbReference>
<dbReference type="KEGG" id="ffu:CLAFUR5_04738"/>
<dbReference type="GeneID" id="71984616"/>
<dbReference type="AlphaFoldDB" id="A0A9Q8P8K0"/>
<sequence>MGNERAVERDIERTLQEKSRRKGDRPSLKQEFIGGRGQEHIPGNRDLISQTNAQKVAYRDRYSHPQPALNGQSEEVSSARSKSKVCVC</sequence>
<gene>
    <name evidence="2" type="ORF">CLAFUR5_04738</name>
</gene>
<reference evidence="2" key="1">
    <citation type="submission" date="2021-12" db="EMBL/GenBank/DDBJ databases">
        <authorList>
            <person name="Zaccaron A."/>
            <person name="Stergiopoulos I."/>
        </authorList>
    </citation>
    <scope>NUCLEOTIDE SEQUENCE</scope>
    <source>
        <strain evidence="2">Race5_Kim</strain>
    </source>
</reference>